<reference evidence="3" key="3">
    <citation type="submission" date="2025-08" db="UniProtKB">
        <authorList>
            <consortium name="RefSeq"/>
        </authorList>
    </citation>
    <scope>IDENTIFICATION</scope>
    <source>
        <tissue evidence="3">Whole organism</tissue>
    </source>
</reference>
<name>A0ABM1PPY9_DROAR</name>
<keyword evidence="2" id="KW-1185">Reference proteome</keyword>
<dbReference type="RefSeq" id="XP_017869275.1">
    <property type="nucleotide sequence ID" value="XM_018013786.1"/>
</dbReference>
<reference evidence="2" key="1">
    <citation type="journal article" date="1997" name="Nucleic Acids Res.">
        <title>tRNAscan-SE: a program for improved detection of transfer RNA genes in genomic sequence.</title>
        <authorList>
            <person name="Lowe T.M."/>
            <person name="Eddy S.R."/>
        </authorList>
    </citation>
    <scope>NUCLEOTIDE SEQUENCE [LARGE SCALE GENOMIC DNA]</scope>
</reference>
<feature type="compositionally biased region" description="Polar residues" evidence="1">
    <location>
        <begin position="113"/>
        <end position="123"/>
    </location>
</feature>
<evidence type="ECO:0000313" key="3">
    <source>
        <dbReference type="RefSeq" id="XP_017869275.1"/>
    </source>
</evidence>
<organism evidence="2 3">
    <name type="scientific">Drosophila arizonae</name>
    <name type="common">Fruit fly</name>
    <dbReference type="NCBI Taxonomy" id="7263"/>
    <lineage>
        <taxon>Eukaryota</taxon>
        <taxon>Metazoa</taxon>
        <taxon>Ecdysozoa</taxon>
        <taxon>Arthropoda</taxon>
        <taxon>Hexapoda</taxon>
        <taxon>Insecta</taxon>
        <taxon>Pterygota</taxon>
        <taxon>Neoptera</taxon>
        <taxon>Endopterygota</taxon>
        <taxon>Diptera</taxon>
        <taxon>Brachycera</taxon>
        <taxon>Muscomorpha</taxon>
        <taxon>Ephydroidea</taxon>
        <taxon>Drosophilidae</taxon>
        <taxon>Drosophila</taxon>
    </lineage>
</organism>
<feature type="compositionally biased region" description="Polar residues" evidence="1">
    <location>
        <begin position="70"/>
        <end position="104"/>
    </location>
</feature>
<gene>
    <name evidence="3" type="primary">LOC108617917</name>
</gene>
<dbReference type="GeneID" id="108617917"/>
<evidence type="ECO:0000313" key="2">
    <source>
        <dbReference type="Proteomes" id="UP000694904"/>
    </source>
</evidence>
<feature type="compositionally biased region" description="Low complexity" evidence="1">
    <location>
        <begin position="22"/>
        <end position="52"/>
    </location>
</feature>
<reference evidence="2" key="2">
    <citation type="journal article" date="2016" name="G3 (Bethesda)">
        <title>Genome Evolution in Three Species of Cactophilic Drosophila.</title>
        <authorList>
            <person name="Sanchez-Flores A."/>
            <person name="Penazola F."/>
            <person name="Carpinteyro-Ponce J."/>
            <person name="Nazario-Yepiz N."/>
            <person name="Abreu-Goodger C."/>
            <person name="Machado C.A."/>
            <person name="Markow T.A."/>
        </authorList>
    </citation>
    <scope>NUCLEOTIDE SEQUENCE [LARGE SCALE GENOMIC DNA]</scope>
</reference>
<protein>
    <submittedName>
        <fullName evidence="3">Centrosomal and chromosomal factor-like isoform X2</fullName>
    </submittedName>
</protein>
<proteinExistence type="predicted"/>
<evidence type="ECO:0000256" key="1">
    <source>
        <dbReference type="SAM" id="MobiDB-lite"/>
    </source>
</evidence>
<feature type="region of interest" description="Disordered" evidence="1">
    <location>
        <begin position="1"/>
        <end position="123"/>
    </location>
</feature>
<accession>A0ABM1PPY9</accession>
<dbReference type="Proteomes" id="UP000694904">
    <property type="component" value="Chromosome 6"/>
</dbReference>
<sequence length="123" mass="13521">MHSLHSLRSPRTGIPTGSGAHPLYNLNLLSPNYSSKQPQQQQQHHHQQPQQHVTNASLPSDISYIDEDPQQQQRTLQNGSTSTSDTHQSHLPFTHSSARPTGSGFSDAVHSLQAGNGQNETRI</sequence>